<proteinExistence type="predicted"/>
<sequence length="97" mass="10054">MAFRVTGALSDGQLYEVEVTGRADRPVTGSRLVAAMVEAAQQGGVLVRPSPAEPPVVVDGGDVRSVLALLVERSSRILGTQGAMPRPEGVHVAGTVY</sequence>
<name>A0ABW1EYD1_9ACTN</name>
<dbReference type="Proteomes" id="UP001596067">
    <property type="component" value="Unassembled WGS sequence"/>
</dbReference>
<reference evidence="2" key="1">
    <citation type="journal article" date="2019" name="Int. J. Syst. Evol. Microbiol.">
        <title>The Global Catalogue of Microorganisms (GCM) 10K type strain sequencing project: providing services to taxonomists for standard genome sequencing and annotation.</title>
        <authorList>
            <consortium name="The Broad Institute Genomics Platform"/>
            <consortium name="The Broad Institute Genome Sequencing Center for Infectious Disease"/>
            <person name="Wu L."/>
            <person name="Ma J."/>
        </authorList>
    </citation>
    <scope>NUCLEOTIDE SEQUENCE [LARGE SCALE GENOMIC DNA]</scope>
    <source>
        <strain evidence="2">CGMCC 4.1469</strain>
    </source>
</reference>
<dbReference type="RefSeq" id="WP_345330838.1">
    <property type="nucleotide sequence ID" value="NZ_BAAAVH010000123.1"/>
</dbReference>
<comment type="caution">
    <text evidence="1">The sequence shown here is derived from an EMBL/GenBank/DDBJ whole genome shotgun (WGS) entry which is preliminary data.</text>
</comment>
<accession>A0ABW1EYD1</accession>
<evidence type="ECO:0000313" key="1">
    <source>
        <dbReference type="EMBL" id="MFC5886856.1"/>
    </source>
</evidence>
<gene>
    <name evidence="1" type="ORF">ACFP0N_17960</name>
</gene>
<keyword evidence="2" id="KW-1185">Reference proteome</keyword>
<protein>
    <submittedName>
        <fullName evidence="1">Uncharacterized protein</fullName>
    </submittedName>
</protein>
<evidence type="ECO:0000313" key="2">
    <source>
        <dbReference type="Proteomes" id="UP001596067"/>
    </source>
</evidence>
<dbReference type="EMBL" id="JBHSOD010000020">
    <property type="protein sequence ID" value="MFC5886856.1"/>
    <property type="molecule type" value="Genomic_DNA"/>
</dbReference>
<organism evidence="1 2">
    <name type="scientific">Kitasatospora aburaviensis</name>
    <dbReference type="NCBI Taxonomy" id="67265"/>
    <lineage>
        <taxon>Bacteria</taxon>
        <taxon>Bacillati</taxon>
        <taxon>Actinomycetota</taxon>
        <taxon>Actinomycetes</taxon>
        <taxon>Kitasatosporales</taxon>
        <taxon>Streptomycetaceae</taxon>
        <taxon>Kitasatospora</taxon>
    </lineage>
</organism>